<feature type="domain" description="PASTA" evidence="4">
    <location>
        <begin position="606"/>
        <end position="666"/>
    </location>
</feature>
<sequence length="739" mass="79985">MAKGTTIRMWRRTVFVLLALIVVGFGAIIFSLAKLQLVEGSSLQTRAVDQQLKDTSFSAQRGTIYDCNMKPLAESASVWKVVLEPAFITDKNREVIADGLSKILGMDKNEIIKRSMKKTYYDELKRKVETDVKDQIIQFKVDHKIDSGIRLIEDYKRYYPYGEFAAPVLGFTGTDNQGLYGLEKQYDSYLTGVPGKLVTAKNAIGTDMPFQYEQKVNAQNGDSLVLTIDEVVQHFLEKNMAEGVVENKVGNRACAIVMNVKTGAILGMAVKGDFDPNNPFAVADKEEAAKIAAMPEGDAKKAALKAAQEKQWRNKSISDTYYPGSVFKMVTGSSAMEEGVVNESTPFFCGGSIKVAGQTIHCWRSRGHGSENFVQGLCNSCNPVFVQIGEKLGPQRFFKYFSAFGFTSKTGIDLPGEPLRTIYYTPDKLNPVELATESFGQNFSITPIQMITAIAAVSNGGYLVQPHVVSQILDEDGNIVKTADTTPKRQVISADTSARMCKILQTNATIGTAKNGYLPGYRIGGKTGTSQKMDVKQKTGVMQYIASYGGFAPADDPQVAMLVFFDEPHGNSYYGAAVAGPVFAKTMEEILPYLGVQRKYTDTELAKLDVKAPDVVGKTIDEAKSALSKQKLTPKIYGSGTKIVSQVPEAGKTIPQNGTMVLFTDEKSSDTTVTVPKLVGLSLPAVNKAAANAGLNISITGAALTGTNPVSNSQSIAEGTKVPPGTVVVVGFIEPNQVE</sequence>
<dbReference type="InterPro" id="IPR050515">
    <property type="entry name" value="Beta-lactam/transpept"/>
</dbReference>
<evidence type="ECO:0000256" key="1">
    <source>
        <dbReference type="ARBA" id="ARBA00004370"/>
    </source>
</evidence>
<dbReference type="Gene3D" id="3.40.710.10">
    <property type="entry name" value="DD-peptidase/beta-lactamase superfamily"/>
    <property type="match status" value="1"/>
</dbReference>
<dbReference type="Pfam" id="PF00905">
    <property type="entry name" value="Transpeptidase"/>
    <property type="match status" value="1"/>
</dbReference>
<evidence type="ECO:0000256" key="3">
    <source>
        <dbReference type="ARBA" id="ARBA00023136"/>
    </source>
</evidence>
<reference evidence="5 6" key="1">
    <citation type="submission" date="2022-11" db="EMBL/GenBank/DDBJ databases">
        <authorList>
            <person name="Caiyu Z."/>
        </authorList>
    </citation>
    <scope>NUCLEOTIDE SEQUENCE [LARGE SCALE GENOMIC DNA]</scope>
    <source>
        <strain evidence="5 6">YR-4</strain>
    </source>
</reference>
<protein>
    <submittedName>
        <fullName evidence="5">Penicillin-binding transpeptidase domain-containing protein</fullName>
    </submittedName>
</protein>
<organism evidence="5 6">
    <name type="scientific">Caproiciproducens galactitolivorans</name>
    <dbReference type="NCBI Taxonomy" id="642589"/>
    <lineage>
        <taxon>Bacteria</taxon>
        <taxon>Bacillati</taxon>
        <taxon>Bacillota</taxon>
        <taxon>Clostridia</taxon>
        <taxon>Eubacteriales</taxon>
        <taxon>Acutalibacteraceae</taxon>
        <taxon>Caproiciproducens</taxon>
    </lineage>
</organism>
<dbReference type="SUPFAM" id="SSF54184">
    <property type="entry name" value="Penicillin-binding protein 2x (pbp-2x), c-terminal domain"/>
    <property type="match status" value="1"/>
</dbReference>
<keyword evidence="3" id="KW-0472">Membrane</keyword>
<accession>A0ABT4BPD5</accession>
<dbReference type="PANTHER" id="PTHR30627">
    <property type="entry name" value="PEPTIDOGLYCAN D,D-TRANSPEPTIDASE"/>
    <property type="match status" value="1"/>
</dbReference>
<dbReference type="CDD" id="cd06576">
    <property type="entry name" value="PASTA_Pbp2x-like_1"/>
    <property type="match status" value="1"/>
</dbReference>
<dbReference type="PANTHER" id="PTHR30627:SF1">
    <property type="entry name" value="PEPTIDOGLYCAN D,D-TRANSPEPTIDASE FTSI"/>
    <property type="match status" value="1"/>
</dbReference>
<dbReference type="Gene3D" id="3.30.10.20">
    <property type="match status" value="2"/>
</dbReference>
<comment type="subcellular location">
    <subcellularLocation>
        <location evidence="1">Membrane</location>
    </subcellularLocation>
</comment>
<comment type="similarity">
    <text evidence="2">Belongs to the transpeptidase family.</text>
</comment>
<dbReference type="InterPro" id="IPR036138">
    <property type="entry name" value="PBP_dimer_sf"/>
</dbReference>
<evidence type="ECO:0000313" key="6">
    <source>
        <dbReference type="Proteomes" id="UP001082703"/>
    </source>
</evidence>
<evidence type="ECO:0000259" key="4">
    <source>
        <dbReference type="PROSITE" id="PS51178"/>
    </source>
</evidence>
<evidence type="ECO:0000256" key="2">
    <source>
        <dbReference type="ARBA" id="ARBA00007171"/>
    </source>
</evidence>
<proteinExistence type="inferred from homology"/>
<dbReference type="Proteomes" id="UP001082703">
    <property type="component" value="Unassembled WGS sequence"/>
</dbReference>
<dbReference type="Gene3D" id="3.90.1310.10">
    <property type="entry name" value="Penicillin-binding protein 2a (Domain 2)"/>
    <property type="match status" value="1"/>
</dbReference>
<dbReference type="InterPro" id="IPR001460">
    <property type="entry name" value="PCN-bd_Tpept"/>
</dbReference>
<dbReference type="EMBL" id="JAPOHA010000001">
    <property type="protein sequence ID" value="MCY1712752.1"/>
    <property type="molecule type" value="Genomic_DNA"/>
</dbReference>
<dbReference type="InterPro" id="IPR005311">
    <property type="entry name" value="PBP_dimer"/>
</dbReference>
<gene>
    <name evidence="5" type="ORF">OUY18_00570</name>
</gene>
<dbReference type="InterPro" id="IPR005543">
    <property type="entry name" value="PASTA_dom"/>
</dbReference>
<dbReference type="Pfam" id="PF03793">
    <property type="entry name" value="PASTA"/>
    <property type="match status" value="2"/>
</dbReference>
<dbReference type="SMART" id="SM00740">
    <property type="entry name" value="PASTA"/>
    <property type="match status" value="2"/>
</dbReference>
<dbReference type="PROSITE" id="PS51178">
    <property type="entry name" value="PASTA"/>
    <property type="match status" value="1"/>
</dbReference>
<dbReference type="SUPFAM" id="SSF56519">
    <property type="entry name" value="Penicillin binding protein dimerisation domain"/>
    <property type="match status" value="1"/>
</dbReference>
<comment type="caution">
    <text evidence="5">The sequence shown here is derived from an EMBL/GenBank/DDBJ whole genome shotgun (WGS) entry which is preliminary data.</text>
</comment>
<evidence type="ECO:0000313" key="5">
    <source>
        <dbReference type="EMBL" id="MCY1712752.1"/>
    </source>
</evidence>
<dbReference type="RefSeq" id="WP_268056761.1">
    <property type="nucleotide sequence ID" value="NZ_JAPOHA010000001.1"/>
</dbReference>
<keyword evidence="6" id="KW-1185">Reference proteome</keyword>
<name>A0ABT4BPD5_9FIRM</name>
<dbReference type="SUPFAM" id="SSF56601">
    <property type="entry name" value="beta-lactamase/transpeptidase-like"/>
    <property type="match status" value="1"/>
</dbReference>
<dbReference type="Pfam" id="PF03717">
    <property type="entry name" value="PBP_dimer"/>
    <property type="match status" value="1"/>
</dbReference>
<dbReference type="InterPro" id="IPR012338">
    <property type="entry name" value="Beta-lactam/transpept-like"/>
</dbReference>